<comment type="caution">
    <text evidence="2">The sequence shown here is derived from an EMBL/GenBank/DDBJ whole genome shotgun (WGS) entry which is preliminary data.</text>
</comment>
<organism evidence="2 3">
    <name type="scientific">Parerythrobacter lacustris</name>
    <dbReference type="NCBI Taxonomy" id="2969984"/>
    <lineage>
        <taxon>Bacteria</taxon>
        <taxon>Pseudomonadati</taxon>
        <taxon>Pseudomonadota</taxon>
        <taxon>Alphaproteobacteria</taxon>
        <taxon>Sphingomonadales</taxon>
        <taxon>Erythrobacteraceae</taxon>
        <taxon>Parerythrobacter</taxon>
    </lineage>
</organism>
<evidence type="ECO:0000313" key="2">
    <source>
        <dbReference type="EMBL" id="MCR2833918.1"/>
    </source>
</evidence>
<feature type="chain" id="PRO_5046311116" evidence="1">
    <location>
        <begin position="30"/>
        <end position="171"/>
    </location>
</feature>
<protein>
    <submittedName>
        <fullName evidence="2">Uncharacterized protein</fullName>
    </submittedName>
</protein>
<feature type="signal peptide" evidence="1">
    <location>
        <begin position="1"/>
        <end position="29"/>
    </location>
</feature>
<gene>
    <name evidence="2" type="ORF">NSO95_08155</name>
</gene>
<keyword evidence="1" id="KW-0732">Signal</keyword>
<reference evidence="2 3" key="1">
    <citation type="submission" date="2022-08" db="EMBL/GenBank/DDBJ databases">
        <title>Polyphasic taxonomy analysis of Qipengyuania sp.RS5-5.</title>
        <authorList>
            <person name="Xamxidin M."/>
            <person name="Wu M."/>
        </authorList>
    </citation>
    <scope>NUCLEOTIDE SEQUENCE [LARGE SCALE GENOMIC DNA]</scope>
    <source>
        <strain evidence="2 3">RS5-5</strain>
    </source>
</reference>
<dbReference type="Proteomes" id="UP001206067">
    <property type="component" value="Unassembled WGS sequence"/>
</dbReference>
<name>A0ABT1XQJ0_9SPHN</name>
<evidence type="ECO:0000313" key="3">
    <source>
        <dbReference type="Proteomes" id="UP001206067"/>
    </source>
</evidence>
<dbReference type="RefSeq" id="WP_257595696.1">
    <property type="nucleotide sequence ID" value="NZ_JANKHH010000004.1"/>
</dbReference>
<sequence>MNGGRQAVWKALMRTTTMILLAVALASCAVEPKSEPVDIEQMNKDALGPPVPITLEPITFARIEGDGLFGAGCNFSETQGGDLLLIAQGEYAAFLLDGEVVKASPDMGSDELSYAARAKYDGMANSIRLELDETSGAQSGMETVSYPGALTITDDRDRPVYSAKGYFDCGA</sequence>
<dbReference type="EMBL" id="JANKHH010000004">
    <property type="protein sequence ID" value="MCR2833918.1"/>
    <property type="molecule type" value="Genomic_DNA"/>
</dbReference>
<dbReference type="PROSITE" id="PS51257">
    <property type="entry name" value="PROKAR_LIPOPROTEIN"/>
    <property type="match status" value="1"/>
</dbReference>
<evidence type="ECO:0000256" key="1">
    <source>
        <dbReference type="SAM" id="SignalP"/>
    </source>
</evidence>
<proteinExistence type="predicted"/>
<accession>A0ABT1XQJ0</accession>
<keyword evidence="3" id="KW-1185">Reference proteome</keyword>